<evidence type="ECO:0000256" key="3">
    <source>
        <dbReference type="SAM" id="SignalP"/>
    </source>
</evidence>
<evidence type="ECO:0000256" key="2">
    <source>
        <dbReference type="SAM" id="MobiDB-lite"/>
    </source>
</evidence>
<feature type="signal peptide" evidence="3">
    <location>
        <begin position="1"/>
        <end position="19"/>
    </location>
</feature>
<evidence type="ECO:0000256" key="1">
    <source>
        <dbReference type="ARBA" id="ARBA00022729"/>
    </source>
</evidence>
<dbReference type="Gene3D" id="2.40.40.10">
    <property type="entry name" value="RlpA-like domain"/>
    <property type="match status" value="1"/>
</dbReference>
<feature type="chain" id="PRO_5009162239" description="RlpA-like protein double-psi beta-barrel domain-containing protein" evidence="3">
    <location>
        <begin position="20"/>
        <end position="224"/>
    </location>
</feature>
<feature type="region of interest" description="Disordered" evidence="2">
    <location>
        <begin position="40"/>
        <end position="127"/>
    </location>
</feature>
<dbReference type="InterPro" id="IPR051477">
    <property type="entry name" value="Expansin_CellWall"/>
</dbReference>
<evidence type="ECO:0000259" key="4">
    <source>
        <dbReference type="Pfam" id="PF03330"/>
    </source>
</evidence>
<feature type="domain" description="RlpA-like protein double-psi beta-barrel" evidence="4">
    <location>
        <begin position="159"/>
        <end position="219"/>
    </location>
</feature>
<evidence type="ECO:0000313" key="6">
    <source>
        <dbReference type="Proteomes" id="UP000095085"/>
    </source>
</evidence>
<keyword evidence="6" id="KW-1185">Reference proteome</keyword>
<dbReference type="Pfam" id="PF03330">
    <property type="entry name" value="DPBB_1"/>
    <property type="match status" value="1"/>
</dbReference>
<reference evidence="6" key="1">
    <citation type="submission" date="2016-05" db="EMBL/GenBank/DDBJ databases">
        <title>Comparative genomics of biotechnologically important yeasts.</title>
        <authorList>
            <consortium name="DOE Joint Genome Institute"/>
            <person name="Riley R."/>
            <person name="Haridas S."/>
            <person name="Wolfe K.H."/>
            <person name="Lopes M.R."/>
            <person name="Hittinger C.T."/>
            <person name="Goker M."/>
            <person name="Salamov A."/>
            <person name="Wisecaver J."/>
            <person name="Long T.M."/>
            <person name="Aerts A.L."/>
            <person name="Barry K."/>
            <person name="Choi C."/>
            <person name="Clum A."/>
            <person name="Coughlan A.Y."/>
            <person name="Deshpande S."/>
            <person name="Douglass A.P."/>
            <person name="Hanson S.J."/>
            <person name="Klenk H.-P."/>
            <person name="Labutti K."/>
            <person name="Lapidus A."/>
            <person name="Lindquist E."/>
            <person name="Lipzen A."/>
            <person name="Meier-Kolthoff J.P."/>
            <person name="Ohm R.A."/>
            <person name="Otillar R.P."/>
            <person name="Pangilinan J."/>
            <person name="Peng Y."/>
            <person name="Rokas A."/>
            <person name="Rosa C.A."/>
            <person name="Scheuner C."/>
            <person name="Sibirny A.A."/>
            <person name="Slot J.C."/>
            <person name="Stielow J.B."/>
            <person name="Sun H."/>
            <person name="Kurtzman C.P."/>
            <person name="Blackwell M."/>
            <person name="Grigoriev I.V."/>
            <person name="Jeffries T.W."/>
        </authorList>
    </citation>
    <scope>NUCLEOTIDE SEQUENCE [LARGE SCALE GENOMIC DNA]</scope>
    <source>
        <strain evidence="6">NRRL Y-1933</strain>
    </source>
</reference>
<gene>
    <name evidence="5" type="ORF">HYPBUDRAFT_153914</name>
</gene>
<evidence type="ECO:0000313" key="5">
    <source>
        <dbReference type="EMBL" id="ODV65762.1"/>
    </source>
</evidence>
<dbReference type="InterPro" id="IPR009009">
    <property type="entry name" value="RlpA-like_DPBB"/>
</dbReference>
<proteinExistence type="predicted"/>
<dbReference type="GeneID" id="30996350"/>
<dbReference type="OrthoDB" id="623670at2759"/>
<dbReference type="AlphaFoldDB" id="A0A1E4RET1"/>
<dbReference type="InterPro" id="IPR036908">
    <property type="entry name" value="RlpA-like_sf"/>
</dbReference>
<keyword evidence="1 3" id="KW-0732">Signal</keyword>
<feature type="compositionally biased region" description="Low complexity" evidence="2">
    <location>
        <begin position="94"/>
        <end position="122"/>
    </location>
</feature>
<dbReference type="Proteomes" id="UP000095085">
    <property type="component" value="Unassembled WGS sequence"/>
</dbReference>
<dbReference type="STRING" id="984485.A0A1E4RET1"/>
<sequence length="224" mass="23037">MKFTLATSAFLALLSFAATSPVPALHIVTETHTVIATVTGGKGQPTQAQTQATPTQTEAQTEAQTAQTEAAQTEAAQTQATSAAPSPNTTPQFPTTSTPTTTSSTSSSTSSASASSGSSSGSKHGQGTYYEPGLGSCGKTSTSEDKIVAVPIGLYNSKNVGNTNDNPLCGKKIKASYEGKSVVVTVVDACQGCKENDLDFSPSAFESIADKDLGRIEISWDWLD</sequence>
<feature type="compositionally biased region" description="Low complexity" evidence="2">
    <location>
        <begin position="44"/>
        <end position="87"/>
    </location>
</feature>
<dbReference type="SUPFAM" id="SSF50685">
    <property type="entry name" value="Barwin-like endoglucanases"/>
    <property type="match status" value="1"/>
</dbReference>
<dbReference type="EMBL" id="KV454544">
    <property type="protein sequence ID" value="ODV65762.1"/>
    <property type="molecule type" value="Genomic_DNA"/>
</dbReference>
<protein>
    <recommendedName>
        <fullName evidence="4">RlpA-like protein double-psi beta-barrel domain-containing protein</fullName>
    </recommendedName>
</protein>
<name>A0A1E4RET1_9ASCO</name>
<dbReference type="RefSeq" id="XP_020074829.1">
    <property type="nucleotide sequence ID" value="XM_020221801.1"/>
</dbReference>
<accession>A0A1E4RET1</accession>
<dbReference type="PANTHER" id="PTHR31836">
    <property type="match status" value="1"/>
</dbReference>
<organism evidence="5 6">
    <name type="scientific">Hyphopichia burtonii NRRL Y-1933</name>
    <dbReference type="NCBI Taxonomy" id="984485"/>
    <lineage>
        <taxon>Eukaryota</taxon>
        <taxon>Fungi</taxon>
        <taxon>Dikarya</taxon>
        <taxon>Ascomycota</taxon>
        <taxon>Saccharomycotina</taxon>
        <taxon>Pichiomycetes</taxon>
        <taxon>Debaryomycetaceae</taxon>
        <taxon>Hyphopichia</taxon>
    </lineage>
</organism>
<dbReference type="CDD" id="cd22191">
    <property type="entry name" value="DPBB_RlpA_EXP_N-like"/>
    <property type="match status" value="1"/>
</dbReference>
<dbReference type="PANTHER" id="PTHR31836:SF28">
    <property type="entry name" value="SRCR DOMAIN-CONTAINING PROTEIN-RELATED"/>
    <property type="match status" value="1"/>
</dbReference>